<accession>A0A841DSS6</accession>
<gene>
    <name evidence="2" type="ORF">HDA44_003121</name>
</gene>
<dbReference type="GO" id="GO:0009231">
    <property type="term" value="P:riboflavin biosynthetic process"/>
    <property type="evidence" value="ECO:0007669"/>
    <property type="project" value="InterPro"/>
</dbReference>
<dbReference type="EMBL" id="JACHNF010000001">
    <property type="protein sequence ID" value="MBB5979780.1"/>
    <property type="molecule type" value="Genomic_DNA"/>
</dbReference>
<reference evidence="2 3" key="1">
    <citation type="submission" date="2020-08" db="EMBL/GenBank/DDBJ databases">
        <title>Sequencing the genomes of 1000 actinobacteria strains.</title>
        <authorList>
            <person name="Klenk H.-P."/>
        </authorList>
    </citation>
    <scope>NUCLEOTIDE SEQUENCE [LARGE SCALE GENOMIC DNA]</scope>
    <source>
        <strain evidence="2 3">DSM 17294</strain>
    </source>
</reference>
<evidence type="ECO:0000313" key="3">
    <source>
        <dbReference type="Proteomes" id="UP000558997"/>
    </source>
</evidence>
<dbReference type="AlphaFoldDB" id="A0A841DSS6"/>
<sequence>MGHVIVTAFISLDGIVTDPDGSGGTPAGGWAFRHGPETVGGDKFRLGELMDSGVLLLGRNTWELFSRLWPNRTDDFSTRMNKMTKVVASHSLTDLSAFPNSTLLPQPLTEYVRSEQRTIAVTGSLSVIRALQEADLVDEYRLMTMPSIVGAGEKLFGPADKPLHLRLVSQVPAGAASLATYTRDTMAG</sequence>
<protein>
    <submittedName>
        <fullName evidence="2">Dihydrofolate reductase</fullName>
    </submittedName>
</protein>
<dbReference type="Gene3D" id="3.40.430.10">
    <property type="entry name" value="Dihydrofolate Reductase, subunit A"/>
    <property type="match status" value="1"/>
</dbReference>
<dbReference type="Proteomes" id="UP000558997">
    <property type="component" value="Unassembled WGS sequence"/>
</dbReference>
<dbReference type="InterPro" id="IPR024072">
    <property type="entry name" value="DHFR-like_dom_sf"/>
</dbReference>
<name>A0A841DSS6_9ACTN</name>
<dbReference type="Pfam" id="PF01872">
    <property type="entry name" value="RibD_C"/>
    <property type="match status" value="1"/>
</dbReference>
<dbReference type="RefSeq" id="WP_184835011.1">
    <property type="nucleotide sequence ID" value="NZ_BAAAVN010000006.1"/>
</dbReference>
<proteinExistence type="predicted"/>
<evidence type="ECO:0000313" key="2">
    <source>
        <dbReference type="EMBL" id="MBB5979780.1"/>
    </source>
</evidence>
<dbReference type="InterPro" id="IPR002734">
    <property type="entry name" value="RibDG_C"/>
</dbReference>
<dbReference type="SUPFAM" id="SSF53597">
    <property type="entry name" value="Dihydrofolate reductase-like"/>
    <property type="match status" value="1"/>
</dbReference>
<comment type="caution">
    <text evidence="2">The sequence shown here is derived from an EMBL/GenBank/DDBJ whole genome shotgun (WGS) entry which is preliminary data.</text>
</comment>
<evidence type="ECO:0000259" key="1">
    <source>
        <dbReference type="Pfam" id="PF01872"/>
    </source>
</evidence>
<organism evidence="2 3">
    <name type="scientific">Kribbella solani</name>
    <dbReference type="NCBI Taxonomy" id="236067"/>
    <lineage>
        <taxon>Bacteria</taxon>
        <taxon>Bacillati</taxon>
        <taxon>Actinomycetota</taxon>
        <taxon>Actinomycetes</taxon>
        <taxon>Propionibacteriales</taxon>
        <taxon>Kribbellaceae</taxon>
        <taxon>Kribbella</taxon>
    </lineage>
</organism>
<keyword evidence="3" id="KW-1185">Reference proteome</keyword>
<feature type="domain" description="Bacterial bifunctional deaminase-reductase C-terminal" evidence="1">
    <location>
        <begin position="3"/>
        <end position="169"/>
    </location>
</feature>
<dbReference type="GO" id="GO:0008703">
    <property type="term" value="F:5-amino-6-(5-phosphoribosylamino)uracil reductase activity"/>
    <property type="evidence" value="ECO:0007669"/>
    <property type="project" value="InterPro"/>
</dbReference>